<dbReference type="AlphaFoldDB" id="A0A1H3TCH1"/>
<evidence type="ECO:0000256" key="1">
    <source>
        <dbReference type="SAM" id="Phobius"/>
    </source>
</evidence>
<reference evidence="3" key="1">
    <citation type="submission" date="2016-10" db="EMBL/GenBank/DDBJ databases">
        <authorList>
            <person name="Varghese N."/>
            <person name="Submissions S."/>
        </authorList>
    </citation>
    <scope>NUCLEOTIDE SEQUENCE [LARGE SCALE GENOMIC DNA]</scope>
    <source>
        <strain evidence="3">SP</strain>
    </source>
</reference>
<protein>
    <submittedName>
        <fullName evidence="2">Uncharacterized protein</fullName>
    </submittedName>
</protein>
<accession>A0A1H3TCH1</accession>
<keyword evidence="1" id="KW-0812">Transmembrane</keyword>
<keyword evidence="3" id="KW-1185">Reference proteome</keyword>
<keyword evidence="1" id="KW-1133">Transmembrane helix</keyword>
<proteinExistence type="predicted"/>
<keyword evidence="1" id="KW-0472">Membrane</keyword>
<dbReference type="EMBL" id="FNPI01000014">
    <property type="protein sequence ID" value="SDZ47946.1"/>
    <property type="molecule type" value="Genomic_DNA"/>
</dbReference>
<organism evidence="2 3">
    <name type="scientific">Evansella caseinilytica</name>
    <dbReference type="NCBI Taxonomy" id="1503961"/>
    <lineage>
        <taxon>Bacteria</taxon>
        <taxon>Bacillati</taxon>
        <taxon>Bacillota</taxon>
        <taxon>Bacilli</taxon>
        <taxon>Bacillales</taxon>
        <taxon>Bacillaceae</taxon>
        <taxon>Evansella</taxon>
    </lineage>
</organism>
<sequence>MNVLNKYDKNRAAIARFCLFVVIRFYVSIAEF</sequence>
<evidence type="ECO:0000313" key="3">
    <source>
        <dbReference type="Proteomes" id="UP000198935"/>
    </source>
</evidence>
<name>A0A1H3TCH1_9BACI</name>
<gene>
    <name evidence="2" type="ORF">SAMN05421736_11416</name>
</gene>
<evidence type="ECO:0000313" key="2">
    <source>
        <dbReference type="EMBL" id="SDZ47946.1"/>
    </source>
</evidence>
<dbReference type="Proteomes" id="UP000198935">
    <property type="component" value="Unassembled WGS sequence"/>
</dbReference>
<feature type="transmembrane region" description="Helical" evidence="1">
    <location>
        <begin position="12"/>
        <end position="29"/>
    </location>
</feature>